<dbReference type="PANTHER" id="PTHR12151">
    <property type="entry name" value="ELECTRON TRANSPORT PROTIN SCO1/SENC FAMILY MEMBER"/>
    <property type="match status" value="1"/>
</dbReference>
<comment type="similarity">
    <text evidence="1">Belongs to the SCO1/2 family.</text>
</comment>
<dbReference type="Pfam" id="PF02630">
    <property type="entry name" value="SCO1-SenC"/>
    <property type="match status" value="1"/>
</dbReference>
<sequence>MSTPTAAPGGHFDVTDHHGDSVTPETYRGRLLLVFFGFTHCAEVCPRVLGRNTRALTLLGTDADRLQPLYVSVDPERDTPEVMRRYLADAHPGQGSCCC</sequence>
<evidence type="ECO:0000313" key="4">
    <source>
        <dbReference type="Proteomes" id="UP001232755"/>
    </source>
</evidence>
<dbReference type="PANTHER" id="PTHR12151:SF25">
    <property type="entry name" value="LINALOOL DEHYDRATASE_ISOMERASE DOMAIN-CONTAINING PROTEIN"/>
    <property type="match status" value="1"/>
</dbReference>
<dbReference type="SUPFAM" id="SSF52833">
    <property type="entry name" value="Thioredoxin-like"/>
    <property type="match status" value="1"/>
</dbReference>
<dbReference type="Proteomes" id="UP001232755">
    <property type="component" value="Unassembled WGS sequence"/>
</dbReference>
<protein>
    <submittedName>
        <fullName evidence="3">Cytochrome oxidase Cu insertion factor (SCO1/SenC/PrrC family)</fullName>
    </submittedName>
</protein>
<accession>A0ABU0QFB2</accession>
<dbReference type="InterPro" id="IPR036249">
    <property type="entry name" value="Thioredoxin-like_sf"/>
</dbReference>
<keyword evidence="4" id="KW-1185">Reference proteome</keyword>
<evidence type="ECO:0000256" key="2">
    <source>
        <dbReference type="SAM" id="MobiDB-lite"/>
    </source>
</evidence>
<evidence type="ECO:0000256" key="1">
    <source>
        <dbReference type="ARBA" id="ARBA00010996"/>
    </source>
</evidence>
<reference evidence="3 4" key="1">
    <citation type="submission" date="2023-07" db="EMBL/GenBank/DDBJ databases">
        <title>Comparative genomics of wheat-associated soil bacteria to identify genetic determinants of phenazine resistance.</title>
        <authorList>
            <person name="Mouncey N."/>
        </authorList>
    </citation>
    <scope>NUCLEOTIDE SEQUENCE [LARGE SCALE GENOMIC DNA]</scope>
    <source>
        <strain evidence="3 4">B3I12</strain>
    </source>
</reference>
<gene>
    <name evidence="3" type="ORF">QF034_000061</name>
</gene>
<dbReference type="EMBL" id="JAUSYP010000001">
    <property type="protein sequence ID" value="MDQ0745830.1"/>
    <property type="molecule type" value="Genomic_DNA"/>
</dbReference>
<comment type="caution">
    <text evidence="3">The sequence shown here is derived from an EMBL/GenBank/DDBJ whole genome shotgun (WGS) entry which is preliminary data.</text>
</comment>
<organism evidence="3 4">
    <name type="scientific">Streptomyces africanus</name>
    <dbReference type="NCBI Taxonomy" id="231024"/>
    <lineage>
        <taxon>Bacteria</taxon>
        <taxon>Bacillati</taxon>
        <taxon>Actinomycetota</taxon>
        <taxon>Actinomycetes</taxon>
        <taxon>Kitasatosporales</taxon>
        <taxon>Streptomycetaceae</taxon>
        <taxon>Streptomyces</taxon>
    </lineage>
</organism>
<evidence type="ECO:0000313" key="3">
    <source>
        <dbReference type="EMBL" id="MDQ0745830.1"/>
    </source>
</evidence>
<dbReference type="CDD" id="cd02968">
    <property type="entry name" value="SCO"/>
    <property type="match status" value="1"/>
</dbReference>
<name>A0ABU0QFB2_9ACTN</name>
<dbReference type="RefSeq" id="WP_307172972.1">
    <property type="nucleotide sequence ID" value="NZ_JAUSYP010000001.1"/>
</dbReference>
<dbReference type="InterPro" id="IPR003782">
    <property type="entry name" value="SCO1/SenC"/>
</dbReference>
<dbReference type="Gene3D" id="3.40.30.10">
    <property type="entry name" value="Glutaredoxin"/>
    <property type="match status" value="1"/>
</dbReference>
<proteinExistence type="inferred from homology"/>
<feature type="region of interest" description="Disordered" evidence="2">
    <location>
        <begin position="1"/>
        <end position="20"/>
    </location>
</feature>